<evidence type="ECO:0000259" key="4">
    <source>
        <dbReference type="SMART" id="SM00563"/>
    </source>
</evidence>
<dbReference type="RefSeq" id="WP_084055612.1">
    <property type="nucleotide sequence ID" value="NZ_FWXF01000001.1"/>
</dbReference>
<accession>A0A1W1WYF3</accession>
<dbReference type="Proteomes" id="UP000192783">
    <property type="component" value="Unassembled WGS sequence"/>
</dbReference>
<evidence type="ECO:0000313" key="6">
    <source>
        <dbReference type="Proteomes" id="UP000192783"/>
    </source>
</evidence>
<proteinExistence type="predicted"/>
<dbReference type="GO" id="GO:0006654">
    <property type="term" value="P:phosphatidic acid biosynthetic process"/>
    <property type="evidence" value="ECO:0007669"/>
    <property type="project" value="TreeGrafter"/>
</dbReference>
<gene>
    <name evidence="5" type="ORF">SAMN02746041_00129</name>
</gene>
<comment type="pathway">
    <text evidence="1">Lipid metabolism.</text>
</comment>
<feature type="domain" description="Phospholipid/glycerol acyltransferase" evidence="4">
    <location>
        <begin position="47"/>
        <end position="162"/>
    </location>
</feature>
<evidence type="ECO:0000313" key="5">
    <source>
        <dbReference type="EMBL" id="SMC16647.1"/>
    </source>
</evidence>
<dbReference type="AlphaFoldDB" id="A0A1W1WYF3"/>
<evidence type="ECO:0000256" key="1">
    <source>
        <dbReference type="ARBA" id="ARBA00005189"/>
    </source>
</evidence>
<keyword evidence="6" id="KW-1185">Reference proteome</keyword>
<reference evidence="5 6" key="1">
    <citation type="submission" date="2017-04" db="EMBL/GenBank/DDBJ databases">
        <authorList>
            <person name="Afonso C.L."/>
            <person name="Miller P.J."/>
            <person name="Scott M.A."/>
            <person name="Spackman E."/>
            <person name="Goraichik I."/>
            <person name="Dimitrov K.M."/>
            <person name="Suarez D.L."/>
            <person name="Swayne D.E."/>
        </authorList>
    </citation>
    <scope>NUCLEOTIDE SEQUENCE [LARGE SCALE GENOMIC DNA]</scope>
    <source>
        <strain evidence="5 6">DSM 13146</strain>
    </source>
</reference>
<dbReference type="GO" id="GO:0003841">
    <property type="term" value="F:1-acylglycerol-3-phosphate O-acyltransferase activity"/>
    <property type="evidence" value="ECO:0007669"/>
    <property type="project" value="TreeGrafter"/>
</dbReference>
<dbReference type="Pfam" id="PF01553">
    <property type="entry name" value="Acyltransferase"/>
    <property type="match status" value="1"/>
</dbReference>
<dbReference type="SUPFAM" id="SSF69593">
    <property type="entry name" value="Glycerol-3-phosphate (1)-acyltransferase"/>
    <property type="match status" value="1"/>
</dbReference>
<organism evidence="5 6">
    <name type="scientific">Desulfacinum hydrothermale DSM 13146</name>
    <dbReference type="NCBI Taxonomy" id="1121390"/>
    <lineage>
        <taxon>Bacteria</taxon>
        <taxon>Pseudomonadati</taxon>
        <taxon>Thermodesulfobacteriota</taxon>
        <taxon>Syntrophobacteria</taxon>
        <taxon>Syntrophobacterales</taxon>
        <taxon>Syntrophobacteraceae</taxon>
        <taxon>Desulfacinum</taxon>
    </lineage>
</organism>
<keyword evidence="2 5" id="KW-0808">Transferase</keyword>
<dbReference type="OrthoDB" id="9799237at2"/>
<protein>
    <submittedName>
        <fullName evidence="5">1-acyl-sn-glycerol-3-phosphate acyltransferases</fullName>
    </submittedName>
</protein>
<dbReference type="EMBL" id="FWXF01000001">
    <property type="protein sequence ID" value="SMC16647.1"/>
    <property type="molecule type" value="Genomic_DNA"/>
</dbReference>
<dbReference type="InterPro" id="IPR002123">
    <property type="entry name" value="Plipid/glycerol_acylTrfase"/>
</dbReference>
<evidence type="ECO:0000256" key="3">
    <source>
        <dbReference type="ARBA" id="ARBA00023315"/>
    </source>
</evidence>
<dbReference type="SMART" id="SM00563">
    <property type="entry name" value="PlsC"/>
    <property type="match status" value="1"/>
</dbReference>
<dbReference type="CDD" id="cd07989">
    <property type="entry name" value="LPLAT_AGPAT-like"/>
    <property type="match status" value="1"/>
</dbReference>
<evidence type="ECO:0000256" key="2">
    <source>
        <dbReference type="ARBA" id="ARBA00022679"/>
    </source>
</evidence>
<name>A0A1W1WYF3_9BACT</name>
<dbReference type="PANTHER" id="PTHR10434">
    <property type="entry name" value="1-ACYL-SN-GLYCEROL-3-PHOSPHATE ACYLTRANSFERASE"/>
    <property type="match status" value="1"/>
</dbReference>
<keyword evidence="3 5" id="KW-0012">Acyltransferase</keyword>
<dbReference type="PANTHER" id="PTHR10434:SF11">
    <property type="entry name" value="1-ACYL-SN-GLYCEROL-3-PHOSPHATE ACYLTRANSFERASE"/>
    <property type="match status" value="1"/>
</dbReference>
<sequence length="221" mass="25478">MRRVNPYQVAAWKLMRYPFRFFLDPQVHGEPHIARALDMLRDKKTGLVIAANHISALDPFFICAVMPFPLLKEMGEITFLAKKQLFDRPFKRWAMERLGAVDVRQRSTLKRTIGQLRRGDVVFLFPEGRVSPDGTMGEDQGALRFFAKFTSFVVLPVLIQGIYGGFRKEWKPVLAGRRRFQVRFGEPVCIERGRHESLDAMAMIRRLEPCAPVRDVLCRAA</sequence>
<dbReference type="STRING" id="1121390.SAMN02746041_00129"/>